<proteinExistence type="predicted"/>
<sequence>MVAAILAQENARVLKDGLVRLANFYVPLANMVSTVLCDAIAKMEQIVTALLESVNVCLDQLEKDANAPVQPVILVQDVKKYANVRMVQSVMHPAVVRIKNHVIISRESVSVPKDIQDMDALKYANYVQMDFSEKVVLKNVSVVRTLTVIQSVGSATVKLVTVEWNVKQFVKTLSSYVIFENIHKISLDVIECAYVKTEGHAIDSLVNVNVLQDSLDLHAIKYVPKDGGGQDVKKSVAVRMELIVMARQEPANVAWDIWVLHASKPVLQANTVQIVLSTVNVMGMDVCPIGFYGWYCSQSCDCQNGASCEPGDGQCLCRPGFEGDRCELACKNNTFGPHCQLKCDCGEFPCDPTDVCRPGRYGENCAHKCQCYNGATCDRKTGKCGCAPGYLGPTCQAEMKGLTYCKEEIRNNNSII</sequence>
<dbReference type="InterPro" id="IPR052108">
    <property type="entry name" value="MEGF/SIB"/>
</dbReference>
<evidence type="ECO:0000256" key="1">
    <source>
        <dbReference type="PROSITE-ProRule" id="PRU00076"/>
    </source>
</evidence>
<dbReference type="InterPro" id="IPR000742">
    <property type="entry name" value="EGF"/>
</dbReference>
<comment type="caution">
    <text evidence="1">Lacks conserved residue(s) required for the propagation of feature annotation.</text>
</comment>
<dbReference type="InterPro" id="IPR002049">
    <property type="entry name" value="LE_dom"/>
</dbReference>
<evidence type="ECO:0000313" key="3">
    <source>
        <dbReference type="Proteomes" id="UP000095283"/>
    </source>
</evidence>
<dbReference type="SMART" id="SM00180">
    <property type="entry name" value="EGF_Lam"/>
    <property type="match status" value="2"/>
</dbReference>
<protein>
    <submittedName>
        <fullName evidence="4">EGF-like domain-containing protein</fullName>
    </submittedName>
</protein>
<dbReference type="PANTHER" id="PTHR24035:SF109">
    <property type="entry name" value="PROTEIN DRAPER"/>
    <property type="match status" value="1"/>
</dbReference>
<accession>A0A1I7XTN8</accession>
<keyword evidence="1" id="KW-0245">EGF-like domain</keyword>
<dbReference type="AlphaFoldDB" id="A0A1I7XTN8"/>
<keyword evidence="3" id="KW-1185">Reference proteome</keyword>
<dbReference type="PROSITE" id="PS00022">
    <property type="entry name" value="EGF_1"/>
    <property type="match status" value="2"/>
</dbReference>
<feature type="disulfide bond" evidence="1">
    <location>
        <begin position="317"/>
        <end position="326"/>
    </location>
</feature>
<dbReference type="Gene3D" id="2.170.300.10">
    <property type="entry name" value="Tie2 ligand-binding domain superfamily"/>
    <property type="match status" value="2"/>
</dbReference>
<dbReference type="PANTHER" id="PTHR24035">
    <property type="entry name" value="MULTIPLE EPIDERMAL GROWTH FACTOR-LIKE DOMAINS PROTEIN"/>
    <property type="match status" value="1"/>
</dbReference>
<dbReference type="SMART" id="SM00181">
    <property type="entry name" value="EGF"/>
    <property type="match status" value="2"/>
</dbReference>
<feature type="domain" description="EGF-like" evidence="2">
    <location>
        <begin position="292"/>
        <end position="327"/>
    </location>
</feature>
<dbReference type="PROSITE" id="PS01186">
    <property type="entry name" value="EGF_2"/>
    <property type="match status" value="1"/>
</dbReference>
<dbReference type="PRINTS" id="PR00011">
    <property type="entry name" value="EGFLAMININ"/>
</dbReference>
<dbReference type="WBParaSite" id="Hba_20896">
    <property type="protein sequence ID" value="Hba_20896"/>
    <property type="gene ID" value="Hba_20896"/>
</dbReference>
<organism evidence="3 4">
    <name type="scientific">Heterorhabditis bacteriophora</name>
    <name type="common">Entomopathogenic nematode worm</name>
    <dbReference type="NCBI Taxonomy" id="37862"/>
    <lineage>
        <taxon>Eukaryota</taxon>
        <taxon>Metazoa</taxon>
        <taxon>Ecdysozoa</taxon>
        <taxon>Nematoda</taxon>
        <taxon>Chromadorea</taxon>
        <taxon>Rhabditida</taxon>
        <taxon>Rhabditina</taxon>
        <taxon>Rhabditomorpha</taxon>
        <taxon>Strongyloidea</taxon>
        <taxon>Heterorhabditidae</taxon>
        <taxon>Heterorhabditis</taxon>
    </lineage>
</organism>
<name>A0A1I7XTN8_HETBA</name>
<keyword evidence="1" id="KW-1015">Disulfide bond</keyword>
<dbReference type="Proteomes" id="UP000095283">
    <property type="component" value="Unplaced"/>
</dbReference>
<dbReference type="CDD" id="cd00055">
    <property type="entry name" value="EGF_Lam"/>
    <property type="match status" value="2"/>
</dbReference>
<dbReference type="PROSITE" id="PS50026">
    <property type="entry name" value="EGF_3"/>
    <property type="match status" value="1"/>
</dbReference>
<evidence type="ECO:0000313" key="4">
    <source>
        <dbReference type="WBParaSite" id="Hba_20896"/>
    </source>
</evidence>
<reference evidence="4" key="1">
    <citation type="submission" date="2016-11" db="UniProtKB">
        <authorList>
            <consortium name="WormBaseParasite"/>
        </authorList>
    </citation>
    <scope>IDENTIFICATION</scope>
</reference>
<evidence type="ECO:0000259" key="2">
    <source>
        <dbReference type="PROSITE" id="PS50026"/>
    </source>
</evidence>